<feature type="compositionally biased region" description="Basic and acidic residues" evidence="1">
    <location>
        <begin position="502"/>
        <end position="511"/>
    </location>
</feature>
<comment type="caution">
    <text evidence="3">The sequence shown here is derived from an EMBL/GenBank/DDBJ whole genome shotgun (WGS) entry which is preliminary data.</text>
</comment>
<protein>
    <recommendedName>
        <fullName evidence="2">WKF domain-containing protein</fullName>
    </recommendedName>
</protein>
<feature type="compositionally biased region" description="Basic and acidic residues" evidence="1">
    <location>
        <begin position="74"/>
        <end position="85"/>
    </location>
</feature>
<keyword evidence="4" id="KW-1185">Reference proteome</keyword>
<proteinExistence type="predicted"/>
<gene>
    <name evidence="3" type="ORF">H2201_005248</name>
</gene>
<feature type="compositionally biased region" description="Basic and acidic residues" evidence="1">
    <location>
        <begin position="313"/>
        <end position="328"/>
    </location>
</feature>
<sequence length="602" mass="64951">MSRIPAWKRLGLKLSSAQELPVEAPSVPESNASSRKRKLESEANGHKTSSHEGNQAISAGESGHMSNGSKKRKISEANRGSKDHGIGSTARTDQALITVSCPGNSPESLKKSKKKSKSEQPIDLAVEDALNPQASSHVSGELENGQADFGGIETDLKTRKKPKKRYATESTTNGSKSLPSSATLAASPQKINSTPSKSRRKSVAFTPETKREDGDSAQQLFKAWVQEQKDAGTEAGFTPEQIAEFLPPSRKSVSSEDGLTAQPKEAPVKKSKKAKKEKKTKAGASEPDPPTSVEAGQDKDEAPSNPSEGQPSVEERKSAKKALREARTKPTPTTQPTPQYIEYLTLYHTSRSTWKFNKAKQTDLLKNLFNIYRIPSQYDDALIAYISGLQGQAARQRLRETATAVIAEDVGNPPAAFVQASTDTMDDPAARKAAHDDTLRERLRKEQKRRREQDDEEAAQSEEHQQKLKRRRRAEKVLLALGGQDVPNPPEAPEPKSGSGNAERRNDDGAVGKRKRVRKRRVEVVDEDSSSSSDEESGSEIPPPAASSDGKSDREQGSDNDDNNSGTDASVESGSNDDSSSGTDGSASSDDNSDSSGADSDP</sequence>
<evidence type="ECO:0000259" key="2">
    <source>
        <dbReference type="Pfam" id="PF10180"/>
    </source>
</evidence>
<dbReference type="EMBL" id="JAPDRL010000038">
    <property type="protein sequence ID" value="KAJ9664256.1"/>
    <property type="molecule type" value="Genomic_DNA"/>
</dbReference>
<evidence type="ECO:0000256" key="1">
    <source>
        <dbReference type="SAM" id="MobiDB-lite"/>
    </source>
</evidence>
<feature type="compositionally biased region" description="Basic and acidic residues" evidence="1">
    <location>
        <begin position="428"/>
        <end position="437"/>
    </location>
</feature>
<feature type="compositionally biased region" description="Basic residues" evidence="1">
    <location>
        <begin position="512"/>
        <end position="521"/>
    </location>
</feature>
<dbReference type="InterPro" id="IPR019327">
    <property type="entry name" value="WKF"/>
</dbReference>
<name>A0ABQ9NQD2_9PEZI</name>
<evidence type="ECO:0000313" key="4">
    <source>
        <dbReference type="Proteomes" id="UP001172684"/>
    </source>
</evidence>
<feature type="compositionally biased region" description="Polar residues" evidence="1">
    <location>
        <begin position="89"/>
        <end position="107"/>
    </location>
</feature>
<reference evidence="3" key="1">
    <citation type="submission" date="2022-10" db="EMBL/GenBank/DDBJ databases">
        <title>Culturing micro-colonial fungi from biological soil crusts in the Mojave desert and describing Neophaeococcomyces mojavensis, and introducing the new genera and species Taxawa tesnikishii.</title>
        <authorList>
            <person name="Kurbessoian T."/>
            <person name="Stajich J.E."/>
        </authorList>
    </citation>
    <scope>NUCLEOTIDE SEQUENCE</scope>
    <source>
        <strain evidence="3">TK_1</strain>
    </source>
</reference>
<feature type="compositionally biased region" description="Basic residues" evidence="1">
    <location>
        <begin position="269"/>
        <end position="281"/>
    </location>
</feature>
<dbReference type="Proteomes" id="UP001172684">
    <property type="component" value="Unassembled WGS sequence"/>
</dbReference>
<accession>A0ABQ9NQD2</accession>
<feature type="region of interest" description="Disordered" evidence="1">
    <location>
        <begin position="418"/>
        <end position="437"/>
    </location>
</feature>
<feature type="region of interest" description="Disordered" evidence="1">
    <location>
        <begin position="14"/>
        <end position="337"/>
    </location>
</feature>
<dbReference type="Pfam" id="PF10180">
    <property type="entry name" value="WKF"/>
    <property type="match status" value="1"/>
</dbReference>
<feature type="compositionally biased region" description="Basic and acidic residues" evidence="1">
    <location>
        <begin position="444"/>
        <end position="453"/>
    </location>
</feature>
<feature type="domain" description="WKF" evidence="2">
    <location>
        <begin position="342"/>
        <end position="404"/>
    </location>
</feature>
<dbReference type="PANTHER" id="PTHR22306">
    <property type="entry name" value="CHROMOSOME 7 OPEN READING FRAME 50"/>
    <property type="match status" value="1"/>
</dbReference>
<feature type="compositionally biased region" description="Low complexity" evidence="1">
    <location>
        <begin position="573"/>
        <end position="602"/>
    </location>
</feature>
<feature type="compositionally biased region" description="Acidic residues" evidence="1">
    <location>
        <begin position="525"/>
        <end position="538"/>
    </location>
</feature>
<organism evidence="3 4">
    <name type="scientific">Coniosporium apollinis</name>
    <dbReference type="NCBI Taxonomy" id="61459"/>
    <lineage>
        <taxon>Eukaryota</taxon>
        <taxon>Fungi</taxon>
        <taxon>Dikarya</taxon>
        <taxon>Ascomycota</taxon>
        <taxon>Pezizomycotina</taxon>
        <taxon>Dothideomycetes</taxon>
        <taxon>Dothideomycetes incertae sedis</taxon>
        <taxon>Coniosporium</taxon>
    </lineage>
</organism>
<evidence type="ECO:0000313" key="3">
    <source>
        <dbReference type="EMBL" id="KAJ9664256.1"/>
    </source>
</evidence>
<feature type="region of interest" description="Disordered" evidence="1">
    <location>
        <begin position="444"/>
        <end position="602"/>
    </location>
</feature>
<feature type="compositionally biased region" description="Low complexity" evidence="1">
    <location>
        <begin position="175"/>
        <end position="188"/>
    </location>
</feature>
<dbReference type="PANTHER" id="PTHR22306:SF2">
    <property type="entry name" value="CHROMOSOME 7 OPEN READING FRAME 50"/>
    <property type="match status" value="1"/>
</dbReference>